<feature type="region of interest" description="Disordered" evidence="6">
    <location>
        <begin position="1213"/>
        <end position="1266"/>
    </location>
</feature>
<gene>
    <name evidence="8" type="ORF">B0J11DRAFT_599369</name>
</gene>
<reference evidence="8" key="1">
    <citation type="journal article" date="2021" name="Nat. Commun.">
        <title>Genetic determinants of endophytism in the Arabidopsis root mycobiome.</title>
        <authorList>
            <person name="Mesny F."/>
            <person name="Miyauchi S."/>
            <person name="Thiergart T."/>
            <person name="Pickel B."/>
            <person name="Atanasova L."/>
            <person name="Karlsson M."/>
            <person name="Huettel B."/>
            <person name="Barry K.W."/>
            <person name="Haridas S."/>
            <person name="Chen C."/>
            <person name="Bauer D."/>
            <person name="Andreopoulos W."/>
            <person name="Pangilinan J."/>
            <person name="LaButti K."/>
            <person name="Riley R."/>
            <person name="Lipzen A."/>
            <person name="Clum A."/>
            <person name="Drula E."/>
            <person name="Henrissat B."/>
            <person name="Kohler A."/>
            <person name="Grigoriev I.V."/>
            <person name="Martin F.M."/>
            <person name="Hacquard S."/>
        </authorList>
    </citation>
    <scope>NUCLEOTIDE SEQUENCE</scope>
    <source>
        <strain evidence="8">MPI-CAGE-CH-0243</strain>
    </source>
</reference>
<dbReference type="InterPro" id="IPR050773">
    <property type="entry name" value="CbxX/CfxQ_RuBisCO_ESX"/>
</dbReference>
<dbReference type="GO" id="GO:0016887">
    <property type="term" value="F:ATP hydrolysis activity"/>
    <property type="evidence" value="ECO:0007669"/>
    <property type="project" value="InterPro"/>
</dbReference>
<dbReference type="PANTHER" id="PTHR43392:SF2">
    <property type="entry name" value="AAA-TYPE ATPASE FAMILY PROTEIN _ ANKYRIN REPEAT FAMILY PROTEIN"/>
    <property type="match status" value="1"/>
</dbReference>
<evidence type="ECO:0000256" key="4">
    <source>
        <dbReference type="ARBA" id="ARBA00022840"/>
    </source>
</evidence>
<dbReference type="Pfam" id="PF17866">
    <property type="entry name" value="AAA_lid_6"/>
    <property type="match status" value="1"/>
</dbReference>
<dbReference type="CDD" id="cd17936">
    <property type="entry name" value="EEXXEc_NFX1"/>
    <property type="match status" value="1"/>
</dbReference>
<sequence length="2329" mass="261407">MSTQRIAPRSIRLRSLFTGVIKGEKIIDGNNAKLFLEAVCDQDNRTLCIQKIQASEHGRAAFQTALSSSTELPFLQGSVTAIIRYLAAPELKTLCGGAVLEQIILNFVEADLVWDAFIDAFKSRQLAGEGEEAFSWLLLELLSFPKEKAIIFVPLAQDDVIKKGLLASSIQDVRLRGQRIVHIVGNLIAGHSNRASGPGGRHDNDFSEINKIAILPTADELSAKDPYLPRAHETKSLAQRPDGLAFHIDGQFRLLREDMLREMREEIQILLNIRKGQRRAFSIEHLSMAGVHCDGRNQWALQLQCMNNLPQMPKNGQSVRRQFLKDNPKYLKHESLTCIIADEEVVTLGTLIREEDLLVMQPSVLCIQIPGADSHRALRRIKNAKVVKLVQLSTAVFSYAPILKQLKEIKELSFEYEVLHWTADSKPKPSIYKLSSMMTDLVRTMLRNPSFDIQDALQLPGLTKLDKSQAACFITGLLQRLSLIQGPPGTGKSFIGALLVKAIFCHSEETILIMTYKHHALDQFIEDLIKLGIPRAQIVRLGSTQKAAPSVRDLSMKDAASLVRLTREQCDILDWIRKEAQDEGQSLQDAFTGLEQESSSKKDILEHLEFLTEGPPFFAAFEVPQRSDGTIHVGKKGKAIDCNFYLLDRWCRGKDATPFKKVALKYPEVWNIRASERLRLQQVWKSDILKERLEAVQSAGHSYNQYLEQIASIYLERELTVLRSKRIIACTTTAAAKYVQSLRSVCPGVVLVEEAGEILESHILAALSPETKQLILIGDHKQLRPKVNFALSVEKDDGYDLNRSLFERLILQGYPHHTLLQQHRMRPELAEFVRELTYPTLVDAITTKNRPNVKGLQGNMIFLNHTQTEEEVQNVRDWKDSTSPSTKRNVYEIHMAIKCLRYLSQQEINRPTEKIVILTPYLGQLHLLRDELSKTNDPVLNDLDSYDLVRAGLIPSATAQMNKPKVRISTIDNFQGDESEIVIVTLTRSNNNGDIGFLYSPERLNVLLSRARNGLILIGNAVTFMRSRKGGELWKRLIDMLKAKNHIYGGLPVKCEQHPARLALLRSPEDFDKECLDGGCMELCGSLLECKKHTCPRRCHYRSDHSKMHCSKIVELKCAKGHVQKRKCQEAQPPTCKICDINDKRDQNALERDVELQDKRLKAQVKHDMDIAAIDLEIRRIRDEVEDKKTALERASALEQKKNDLIIARRLATQSLPKTPASPTPDASQATQPAPISISPVKGSYGKTPKKPEEQDRKAQAPPKLAALAASPTEIEWERQKRVEGASNDAINDLMALTGLEAVKEKFLDIKSKIETVQRQGIDMKKERMGMVMLGNPGTGKTTVARIYARFLASIGALPGKEFLEITGSALANEGVPGAKKMIDGLVKAGGGVFFIDEAYQLASGNSLGGKNVLDFILAEIEERRGTIAFILAGYRKEMEKFFEHNPGFDSRMPHTLNFADYSDQELLTMLDAMIEKKYSGRARLEDSGKGLYARILIKRLGRRRGTEGYGNARALENAWAQVTERQASRLRKERVVGGLPDDLLFTKEDLIGLEPTGAIKQSGAWKELQSLIGLGRVKDSVKALVDAIQRNYQRELKELDPLGFTLNRVFLGGPGTGKTTVARLYGSILADMGLLSKREVIFKSPSDFIGSVLGASEENTKKILKSAAGKVLVIDEAYGLHAGGGVGGGNKDPFKSAVIDTIVAEVQSTPGEDLCVLLLGYKEEMEEMMNNSNRGLVRRFRLSDAFSFDDFGDAELMRILDLKLEKQGLNATDDAKKTALEVLIRERDRPNFGNAGAVENLISRAKEQEQKRTSESGIVDFDPEITFLPQDFDEDYDRASGIAFNCKDLFADIVGCEQLISQLEKYQQIATNMKAHGKDPRTQIPFNFLFKGPPGTGKTTVARKISTLYYNMGILGSSDFVECSASDLIGQYVGQTGPKTQQKLTEALGRVLFIDEAYRFCDGAFGKEAVNELVDCLTKPRFTGKIVVILAGYTYQIDELLQINPGLSSRFPEEVIFENMAPEKCLELLDREITKQDISISPPMNRISYAEYQEMIDMMAEVSKLQSWGNGRDVINIAKSICSDAFAGNTSSAMTVGVRDIVHYLNKFLKSQMSRNEVRKDSLNPDHLFKSDALCPRTQNPPNAPVMKTTTAHPSPTREEKHQDEHKLEQSAQSSVHRDPGVSDEIWQQLQRNIAEEKALKEAEQVFIAILEREYQAQKAAEESVAAEYKLLEEEKRFADEKRYREIESQLREEKKRIEAALKAKREAEERLRKEREEAERKKCEELVLQKKIRDMGICPMGYRWIKEGRGYRCSAGSHFLSNAQLQI</sequence>
<keyword evidence="3" id="KW-0347">Helicase</keyword>
<evidence type="ECO:0000313" key="8">
    <source>
        <dbReference type="EMBL" id="KAH7110617.1"/>
    </source>
</evidence>
<dbReference type="InterPro" id="IPR041679">
    <property type="entry name" value="DNA2/NAM7-like_C"/>
</dbReference>
<dbReference type="GO" id="GO:0005524">
    <property type="term" value="F:ATP binding"/>
    <property type="evidence" value="ECO:0007669"/>
    <property type="project" value="UniProtKB-KW"/>
</dbReference>
<dbReference type="Proteomes" id="UP000700596">
    <property type="component" value="Unassembled WGS sequence"/>
</dbReference>
<dbReference type="PANTHER" id="PTHR43392">
    <property type="entry name" value="AAA-TYPE ATPASE FAMILY PROTEIN / ANKYRIN REPEAT FAMILY PROTEIN"/>
    <property type="match status" value="1"/>
</dbReference>
<dbReference type="InterPro" id="IPR003959">
    <property type="entry name" value="ATPase_AAA_core"/>
</dbReference>
<keyword evidence="8" id="KW-0378">Hydrolase</keyword>
<dbReference type="CDD" id="cd00009">
    <property type="entry name" value="AAA"/>
    <property type="match status" value="2"/>
</dbReference>
<dbReference type="InterPro" id="IPR000641">
    <property type="entry name" value="CbxX/CfxQ"/>
</dbReference>
<dbReference type="Pfam" id="PF13086">
    <property type="entry name" value="AAA_11"/>
    <property type="match status" value="1"/>
</dbReference>
<feature type="domain" description="AAA+ ATPase" evidence="7">
    <location>
        <begin position="478"/>
        <end position="840"/>
    </location>
</feature>
<keyword evidence="5" id="KW-0175">Coiled coil</keyword>
<feature type="domain" description="AAA+ ATPase" evidence="7">
    <location>
        <begin position="1327"/>
        <end position="1459"/>
    </location>
</feature>
<dbReference type="InterPro" id="IPR027417">
    <property type="entry name" value="P-loop_NTPase"/>
</dbReference>
<keyword evidence="9" id="KW-1185">Reference proteome</keyword>
<feature type="coiled-coil region" evidence="5">
    <location>
        <begin position="2245"/>
        <end position="2286"/>
    </location>
</feature>
<keyword evidence="2" id="KW-0547">Nucleotide-binding</keyword>
<feature type="domain" description="AAA+ ATPase" evidence="7">
    <location>
        <begin position="1885"/>
        <end position="2022"/>
    </location>
</feature>
<feature type="compositionally biased region" description="Basic and acidic residues" evidence="6">
    <location>
        <begin position="2117"/>
        <end position="2131"/>
    </location>
</feature>
<comment type="similarity">
    <text evidence="1">Belongs to the CbxX/CfxQ family.</text>
</comment>
<accession>A0A9P9D171</accession>
<protein>
    <submittedName>
        <fullName evidence="8">P-loop containing nucleoside triphosphate hydrolase protein</fullName>
    </submittedName>
</protein>
<dbReference type="InterPro" id="IPR041677">
    <property type="entry name" value="DNA2/NAM7_AAA_11"/>
</dbReference>
<feature type="region of interest" description="Disordered" evidence="6">
    <location>
        <begin position="2116"/>
        <end position="2183"/>
    </location>
</feature>
<dbReference type="FunFam" id="3.40.50.300:FF:001660">
    <property type="entry name" value="NF-X1 finger and helicase protein, putative"/>
    <property type="match status" value="1"/>
</dbReference>
<dbReference type="Gene3D" id="3.40.50.300">
    <property type="entry name" value="P-loop containing nucleotide triphosphate hydrolases"/>
    <property type="match status" value="5"/>
</dbReference>
<evidence type="ECO:0000259" key="7">
    <source>
        <dbReference type="SMART" id="SM00382"/>
    </source>
</evidence>
<dbReference type="GO" id="GO:0004386">
    <property type="term" value="F:helicase activity"/>
    <property type="evidence" value="ECO:0007669"/>
    <property type="project" value="InterPro"/>
</dbReference>
<dbReference type="PRINTS" id="PR00819">
    <property type="entry name" value="CBXCFQXSUPER"/>
</dbReference>
<evidence type="ECO:0000256" key="5">
    <source>
        <dbReference type="SAM" id="Coils"/>
    </source>
</evidence>
<evidence type="ECO:0000256" key="1">
    <source>
        <dbReference type="ARBA" id="ARBA00010378"/>
    </source>
</evidence>
<feature type="compositionally biased region" description="Basic and acidic residues" evidence="6">
    <location>
        <begin position="2157"/>
        <end position="2170"/>
    </location>
</feature>
<dbReference type="Gene3D" id="1.10.8.60">
    <property type="match status" value="2"/>
</dbReference>
<feature type="compositionally biased region" description="Basic and acidic residues" evidence="6">
    <location>
        <begin position="1250"/>
        <end position="1259"/>
    </location>
</feature>
<dbReference type="CDD" id="cd18808">
    <property type="entry name" value="SF1_C_Upf1"/>
    <property type="match status" value="1"/>
</dbReference>
<dbReference type="SMART" id="SM00382">
    <property type="entry name" value="AAA"/>
    <property type="match status" value="4"/>
</dbReference>
<evidence type="ECO:0000256" key="6">
    <source>
        <dbReference type="SAM" id="MobiDB-lite"/>
    </source>
</evidence>
<organism evidence="8 9">
    <name type="scientific">Dendryphion nanum</name>
    <dbReference type="NCBI Taxonomy" id="256645"/>
    <lineage>
        <taxon>Eukaryota</taxon>
        <taxon>Fungi</taxon>
        <taxon>Dikarya</taxon>
        <taxon>Ascomycota</taxon>
        <taxon>Pezizomycotina</taxon>
        <taxon>Dothideomycetes</taxon>
        <taxon>Pleosporomycetidae</taxon>
        <taxon>Pleosporales</taxon>
        <taxon>Torulaceae</taxon>
        <taxon>Dendryphion</taxon>
    </lineage>
</organism>
<comment type="caution">
    <text evidence="8">The sequence shown here is derived from an EMBL/GenBank/DDBJ whole genome shotgun (WGS) entry which is preliminary data.</text>
</comment>
<dbReference type="Pfam" id="PF00004">
    <property type="entry name" value="AAA"/>
    <property type="match status" value="3"/>
</dbReference>
<proteinExistence type="inferred from homology"/>
<dbReference type="SUPFAM" id="SSF52540">
    <property type="entry name" value="P-loop containing nucleoside triphosphate hydrolases"/>
    <property type="match status" value="4"/>
</dbReference>
<dbReference type="Pfam" id="PF13087">
    <property type="entry name" value="AAA_12"/>
    <property type="match status" value="1"/>
</dbReference>
<feature type="compositionally biased region" description="Polar residues" evidence="6">
    <location>
        <begin position="1225"/>
        <end position="1234"/>
    </location>
</feature>
<dbReference type="InterPro" id="IPR003593">
    <property type="entry name" value="AAA+_ATPase"/>
</dbReference>
<name>A0A9P9D171_9PLEO</name>
<feature type="domain" description="AAA+ ATPase" evidence="7">
    <location>
        <begin position="1606"/>
        <end position="1770"/>
    </location>
</feature>
<keyword evidence="4" id="KW-0067">ATP-binding</keyword>
<dbReference type="CDD" id="cd06008">
    <property type="entry name" value="NF-X1-zinc-finger"/>
    <property type="match status" value="1"/>
</dbReference>
<evidence type="ECO:0000313" key="9">
    <source>
        <dbReference type="Proteomes" id="UP000700596"/>
    </source>
</evidence>
<dbReference type="FunFam" id="1.10.8.60:FF:000160">
    <property type="entry name" value="WGS project CABT00000000 data, contig 2.55"/>
    <property type="match status" value="1"/>
</dbReference>
<dbReference type="InterPro" id="IPR041627">
    <property type="entry name" value="AAA_lid_6"/>
</dbReference>
<dbReference type="FunFam" id="3.40.50.300:FF:000216">
    <property type="entry name" value="Type VII secretion ATPase EccA"/>
    <property type="match status" value="3"/>
</dbReference>
<dbReference type="OrthoDB" id="2423195at2759"/>
<dbReference type="InterPro" id="IPR047187">
    <property type="entry name" value="SF1_C_Upf1"/>
</dbReference>
<evidence type="ECO:0000256" key="2">
    <source>
        <dbReference type="ARBA" id="ARBA00022741"/>
    </source>
</evidence>
<dbReference type="EMBL" id="JAGMWT010000027">
    <property type="protein sequence ID" value="KAH7110617.1"/>
    <property type="molecule type" value="Genomic_DNA"/>
</dbReference>
<evidence type="ECO:0000256" key="3">
    <source>
        <dbReference type="ARBA" id="ARBA00022806"/>
    </source>
</evidence>